<dbReference type="GO" id="GO:0008757">
    <property type="term" value="F:S-adenosylmethionine-dependent methyltransferase activity"/>
    <property type="evidence" value="ECO:0007669"/>
    <property type="project" value="UniProtKB-ARBA"/>
</dbReference>
<organism evidence="1 2">
    <name type="scientific">Tricholomella constricta</name>
    <dbReference type="NCBI Taxonomy" id="117010"/>
    <lineage>
        <taxon>Eukaryota</taxon>
        <taxon>Fungi</taxon>
        <taxon>Dikarya</taxon>
        <taxon>Basidiomycota</taxon>
        <taxon>Agaricomycotina</taxon>
        <taxon>Agaricomycetes</taxon>
        <taxon>Agaricomycetidae</taxon>
        <taxon>Agaricales</taxon>
        <taxon>Tricholomatineae</taxon>
        <taxon>Lyophyllaceae</taxon>
        <taxon>Tricholomella</taxon>
    </lineage>
</organism>
<evidence type="ECO:0000313" key="2">
    <source>
        <dbReference type="Proteomes" id="UP000565441"/>
    </source>
</evidence>
<accession>A0A8H5H572</accession>
<sequence>MHIDLKTVIDTSALTNFLRDMSLQPPSTRLPPIRKIASQPTEELSDALAYLRHIYIPEIRGARRIKLNDTDASSSSKALDPNGLHELRADAFERSYALRWLTFLVAQAEIWDSESSTTESPQSVLREALIQDAASLLAICSGTAAAGVIVRDFVFRHGPKGEKTSKVHIKDVPLDNRDYGSVGAQTWGGACVLAETILDDPTRFGLLRNDSSAENLRILELGAGTGLVSLTVGKLLQNAAPSATIIATDYYPSVLENLESNIRHNFPSPLGSKAVRISSHLLDWSVFAKDPAQNPPFDAPFDLVLGADIIYEAQHAIWIKSCLMTLLKKPSQHSDPLFHLIIPLRSTHSSESGTVDSVFSHMSGDAASGSEMDLKIVDKEIILCDAGSGLGPDQIEYACYKIGWR</sequence>
<name>A0A8H5H572_9AGAR</name>
<dbReference type="Gene3D" id="3.40.50.150">
    <property type="entry name" value="Vaccinia Virus protein VP39"/>
    <property type="match status" value="1"/>
</dbReference>
<dbReference type="InterPro" id="IPR019410">
    <property type="entry name" value="Methyltransf_16"/>
</dbReference>
<evidence type="ECO:0000313" key="1">
    <source>
        <dbReference type="EMBL" id="KAF5376998.1"/>
    </source>
</evidence>
<protein>
    <submittedName>
        <fullName evidence="1">Uncharacterized protein</fullName>
    </submittedName>
</protein>
<proteinExistence type="predicted"/>
<dbReference type="OrthoDB" id="433955at2759"/>
<dbReference type="SUPFAM" id="SSF53335">
    <property type="entry name" value="S-adenosyl-L-methionine-dependent methyltransferases"/>
    <property type="match status" value="1"/>
</dbReference>
<dbReference type="AlphaFoldDB" id="A0A8H5H572"/>
<comment type="caution">
    <text evidence="1">The sequence shown here is derived from an EMBL/GenBank/DDBJ whole genome shotgun (WGS) entry which is preliminary data.</text>
</comment>
<reference evidence="1 2" key="1">
    <citation type="journal article" date="2020" name="ISME J.">
        <title>Uncovering the hidden diversity of litter-decomposition mechanisms in mushroom-forming fungi.</title>
        <authorList>
            <person name="Floudas D."/>
            <person name="Bentzer J."/>
            <person name="Ahren D."/>
            <person name="Johansson T."/>
            <person name="Persson P."/>
            <person name="Tunlid A."/>
        </authorList>
    </citation>
    <scope>NUCLEOTIDE SEQUENCE [LARGE SCALE GENOMIC DNA]</scope>
    <source>
        <strain evidence="1 2">CBS 661.87</strain>
    </source>
</reference>
<dbReference type="Pfam" id="PF10294">
    <property type="entry name" value="Methyltransf_16"/>
    <property type="match status" value="1"/>
</dbReference>
<keyword evidence="2" id="KW-1185">Reference proteome</keyword>
<dbReference type="InterPro" id="IPR029063">
    <property type="entry name" value="SAM-dependent_MTases_sf"/>
</dbReference>
<dbReference type="Proteomes" id="UP000565441">
    <property type="component" value="Unassembled WGS sequence"/>
</dbReference>
<dbReference type="PANTHER" id="PTHR14614">
    <property type="entry name" value="HEPATOCELLULAR CARCINOMA-ASSOCIATED ANTIGEN"/>
    <property type="match status" value="1"/>
</dbReference>
<gene>
    <name evidence="1" type="ORF">D9615_007305</name>
</gene>
<dbReference type="EMBL" id="JAACJP010000026">
    <property type="protein sequence ID" value="KAF5376998.1"/>
    <property type="molecule type" value="Genomic_DNA"/>
</dbReference>